<organism evidence="2 3">
    <name type="scientific">Hanseniaspora valbyensis NRRL Y-1626</name>
    <dbReference type="NCBI Taxonomy" id="766949"/>
    <lineage>
        <taxon>Eukaryota</taxon>
        <taxon>Fungi</taxon>
        <taxon>Dikarya</taxon>
        <taxon>Ascomycota</taxon>
        <taxon>Saccharomycotina</taxon>
        <taxon>Saccharomycetes</taxon>
        <taxon>Saccharomycodales</taxon>
        <taxon>Saccharomycodaceae</taxon>
        <taxon>Hanseniaspora</taxon>
    </lineage>
</organism>
<gene>
    <name evidence="2" type="ORF">HANVADRAFT_51184</name>
</gene>
<evidence type="ECO:0000256" key="1">
    <source>
        <dbReference type="SAM" id="Phobius"/>
    </source>
</evidence>
<sequence length="198" mass="23818">MAKELDNIQYAPEVTYNDESNSYYFNDYDQCDCENCKYFKFRQNFEKLFFYGLLFPLIWLYSITIYCWKYYIQNKNEDIKISLNFDKPNAFEVREYNKNNVMNFNLSSKDFNFVNNFNESYDSNLLLKHEINNSQKIYGEEYLVKKICEDAFYSHEKLKQYVATWAFRSLCAFCTYTVLIVMVVLCATSSTNKTSNFF</sequence>
<dbReference type="Proteomes" id="UP000092321">
    <property type="component" value="Unassembled WGS sequence"/>
</dbReference>
<keyword evidence="1" id="KW-0812">Transmembrane</keyword>
<name>A0A1B7TJ05_9ASCO</name>
<dbReference type="EMBL" id="LXPE01000002">
    <property type="protein sequence ID" value="OBA28714.1"/>
    <property type="molecule type" value="Genomic_DNA"/>
</dbReference>
<feature type="transmembrane region" description="Helical" evidence="1">
    <location>
        <begin position="165"/>
        <end position="185"/>
    </location>
</feature>
<keyword evidence="1" id="KW-1133">Transmembrane helix</keyword>
<feature type="transmembrane region" description="Helical" evidence="1">
    <location>
        <begin position="48"/>
        <end position="68"/>
    </location>
</feature>
<proteinExistence type="predicted"/>
<protein>
    <submittedName>
        <fullName evidence="2">Uncharacterized protein</fullName>
    </submittedName>
</protein>
<keyword evidence="1" id="KW-0472">Membrane</keyword>
<dbReference type="AlphaFoldDB" id="A0A1B7TJ05"/>
<evidence type="ECO:0000313" key="2">
    <source>
        <dbReference type="EMBL" id="OBA28714.1"/>
    </source>
</evidence>
<reference evidence="3" key="1">
    <citation type="journal article" date="2016" name="Proc. Natl. Acad. Sci. U.S.A.">
        <title>Comparative genomics of biotechnologically important yeasts.</title>
        <authorList>
            <person name="Riley R."/>
            <person name="Haridas S."/>
            <person name="Wolfe K.H."/>
            <person name="Lopes M.R."/>
            <person name="Hittinger C.T."/>
            <person name="Goeker M."/>
            <person name="Salamov A.A."/>
            <person name="Wisecaver J.H."/>
            <person name="Long T.M."/>
            <person name="Calvey C.H."/>
            <person name="Aerts A.L."/>
            <person name="Barry K.W."/>
            <person name="Choi C."/>
            <person name="Clum A."/>
            <person name="Coughlan A.Y."/>
            <person name="Deshpande S."/>
            <person name="Douglass A.P."/>
            <person name="Hanson S.J."/>
            <person name="Klenk H.-P."/>
            <person name="LaButti K.M."/>
            <person name="Lapidus A."/>
            <person name="Lindquist E.A."/>
            <person name="Lipzen A.M."/>
            <person name="Meier-Kolthoff J.P."/>
            <person name="Ohm R.A."/>
            <person name="Otillar R.P."/>
            <person name="Pangilinan J.L."/>
            <person name="Peng Y."/>
            <person name="Rokas A."/>
            <person name="Rosa C.A."/>
            <person name="Scheuner C."/>
            <person name="Sibirny A.A."/>
            <person name="Slot J.C."/>
            <person name="Stielow J.B."/>
            <person name="Sun H."/>
            <person name="Kurtzman C.P."/>
            <person name="Blackwell M."/>
            <person name="Grigoriev I.V."/>
            <person name="Jeffries T.W."/>
        </authorList>
    </citation>
    <scope>NUCLEOTIDE SEQUENCE [LARGE SCALE GENOMIC DNA]</scope>
    <source>
        <strain evidence="3">NRRL Y-1626</strain>
    </source>
</reference>
<evidence type="ECO:0000313" key="3">
    <source>
        <dbReference type="Proteomes" id="UP000092321"/>
    </source>
</evidence>
<keyword evidence="3" id="KW-1185">Reference proteome</keyword>
<accession>A0A1B7TJ05</accession>
<comment type="caution">
    <text evidence="2">The sequence shown here is derived from an EMBL/GenBank/DDBJ whole genome shotgun (WGS) entry which is preliminary data.</text>
</comment>